<sequence>MITQIDTSSVKGVFAGSGLGCFGESSTVDRVLMLTGHFDEKKQQLTAPVRVAYIGTAVYDIPSYKEKQTKWFLTRGCTVGEVRVADPSRPNTIDPTQLQFLRDAHIIFVSGGNTLFAIRRWEETGLDLCLRAVVLRGSAVLAGGSAGAICWFTAGHSDSADPSTYAEPMLRAAVSSLENTKTTTKGKEENVSETTESSSWDYIRVHGLGLLPGMICPHYDTRESNGILRSEDFDKMMKRHPTERGIAIDHWAALVLQGDGTYEVFSVPGKTRVNDNTSIPAVYIKDVVNGQLSTEVLPVKGPISTVLRSPTGPIVRDPFEAYYAMGNPTATTEKLLRPPN</sequence>
<keyword evidence="4" id="KW-0720">Serine protease</keyword>
<organism evidence="5 6">
    <name type="scientific">Trypanosoma theileri</name>
    <dbReference type="NCBI Taxonomy" id="67003"/>
    <lineage>
        <taxon>Eukaryota</taxon>
        <taxon>Discoba</taxon>
        <taxon>Euglenozoa</taxon>
        <taxon>Kinetoplastea</taxon>
        <taxon>Metakinetoplastina</taxon>
        <taxon>Trypanosomatida</taxon>
        <taxon>Trypanosomatidae</taxon>
        <taxon>Trypanosoma</taxon>
    </lineage>
</organism>
<keyword evidence="2" id="KW-0645">Protease</keyword>
<dbReference type="PANTHER" id="PTHR20842">
    <property type="entry name" value="PROTEASE S51 ALPHA-ASPARTYL DIPEPTIDASE"/>
    <property type="match status" value="1"/>
</dbReference>
<dbReference type="EMBL" id="NBCO01000031">
    <property type="protein sequence ID" value="ORC85995.1"/>
    <property type="molecule type" value="Genomic_DNA"/>
</dbReference>
<dbReference type="FunFam" id="3.40.50.880:FF:000093">
    <property type="entry name" value="Cyclin 1, putative"/>
    <property type="match status" value="1"/>
</dbReference>
<evidence type="ECO:0000256" key="1">
    <source>
        <dbReference type="ARBA" id="ARBA00006534"/>
    </source>
</evidence>
<dbReference type="InterPro" id="IPR005320">
    <property type="entry name" value="Peptidase_S51"/>
</dbReference>
<dbReference type="OrthoDB" id="61042at2759"/>
<dbReference type="CDD" id="cd03146">
    <property type="entry name" value="GAT1_Peptidase_E"/>
    <property type="match status" value="1"/>
</dbReference>
<reference evidence="5 6" key="1">
    <citation type="submission" date="2017-03" db="EMBL/GenBank/DDBJ databases">
        <title>An alternative strategy for trypanosome survival in the mammalian bloodstream revealed through genome and transcriptome analysis of the ubiquitous bovine parasite Trypanosoma (Megatrypanum) theileri.</title>
        <authorList>
            <person name="Kelly S."/>
            <person name="Ivens A."/>
            <person name="Mott A."/>
            <person name="O'Neill E."/>
            <person name="Emms D."/>
            <person name="Macleod O."/>
            <person name="Voorheis P."/>
            <person name="Matthews J."/>
            <person name="Matthews K."/>
            <person name="Carrington M."/>
        </authorList>
    </citation>
    <scope>NUCLEOTIDE SEQUENCE [LARGE SCALE GENOMIC DNA]</scope>
    <source>
        <strain evidence="5">Edinburgh</strain>
    </source>
</reference>
<dbReference type="Gene3D" id="3.40.50.880">
    <property type="match status" value="1"/>
</dbReference>
<accession>A0A1X0NMP2</accession>
<keyword evidence="6" id="KW-1185">Reference proteome</keyword>
<evidence type="ECO:0000313" key="5">
    <source>
        <dbReference type="EMBL" id="ORC85995.1"/>
    </source>
</evidence>
<dbReference type="Pfam" id="PF03575">
    <property type="entry name" value="Peptidase_S51"/>
    <property type="match status" value="1"/>
</dbReference>
<dbReference type="SUPFAM" id="SSF52317">
    <property type="entry name" value="Class I glutamine amidotransferase-like"/>
    <property type="match status" value="1"/>
</dbReference>
<dbReference type="GeneID" id="39988442"/>
<evidence type="ECO:0000256" key="3">
    <source>
        <dbReference type="ARBA" id="ARBA00022801"/>
    </source>
</evidence>
<dbReference type="RefSeq" id="XP_028880061.1">
    <property type="nucleotide sequence ID" value="XM_029028662.1"/>
</dbReference>
<dbReference type="STRING" id="67003.A0A1X0NMP2"/>
<protein>
    <submittedName>
        <fullName evidence="5">Cyclin 1</fullName>
    </submittedName>
</protein>
<name>A0A1X0NMP2_9TRYP</name>
<dbReference type="GO" id="GO:0006508">
    <property type="term" value="P:proteolysis"/>
    <property type="evidence" value="ECO:0007669"/>
    <property type="project" value="UniProtKB-KW"/>
</dbReference>
<comment type="similarity">
    <text evidence="1">Belongs to the peptidase S51 family.</text>
</comment>
<evidence type="ECO:0000256" key="4">
    <source>
        <dbReference type="ARBA" id="ARBA00022825"/>
    </source>
</evidence>
<dbReference type="PANTHER" id="PTHR20842:SF0">
    <property type="entry name" value="ALPHA-ASPARTYL DIPEPTIDASE"/>
    <property type="match status" value="1"/>
</dbReference>
<dbReference type="Proteomes" id="UP000192257">
    <property type="component" value="Unassembled WGS sequence"/>
</dbReference>
<gene>
    <name evidence="5" type="ORF">TM35_000311810</name>
</gene>
<keyword evidence="3" id="KW-0378">Hydrolase</keyword>
<proteinExistence type="inferred from homology"/>
<comment type="caution">
    <text evidence="5">The sequence shown here is derived from an EMBL/GenBank/DDBJ whole genome shotgun (WGS) entry which is preliminary data.</text>
</comment>
<dbReference type="InterPro" id="IPR029062">
    <property type="entry name" value="Class_I_gatase-like"/>
</dbReference>
<evidence type="ECO:0000256" key="2">
    <source>
        <dbReference type="ARBA" id="ARBA00022670"/>
    </source>
</evidence>
<dbReference type="AlphaFoldDB" id="A0A1X0NMP2"/>
<dbReference type="GO" id="GO:0008236">
    <property type="term" value="F:serine-type peptidase activity"/>
    <property type="evidence" value="ECO:0007669"/>
    <property type="project" value="UniProtKB-KW"/>
</dbReference>
<dbReference type="VEuPathDB" id="TriTrypDB:TM35_000311810"/>
<evidence type="ECO:0000313" key="6">
    <source>
        <dbReference type="Proteomes" id="UP000192257"/>
    </source>
</evidence>